<dbReference type="AlphaFoldDB" id="A0AAV6WA30"/>
<evidence type="ECO:0000313" key="2">
    <source>
        <dbReference type="EMBL" id="KAG8363908.1"/>
    </source>
</evidence>
<sequence length="261" mass="29117">MGFHISKLSPPSAVWYSLTPTSTSGHIQTPWETFSKALTPTGFHGTFVNTEYNHRLSHIKSHGPPRKASRTSRSSPPFRTAFGASKPICYAREVRQWLHCFRWSDEFAREGGGEIWAAGVVSWPLSAGAVLGLTPVSPSLWRKGYIPLQEQDVLDALCAMFSRIYTIGPLPLMINDIHDDNLNNIVPVSGKKTRNASMAKHKRAQVARIVVGDSAMVPPEFVEETKDRSKLTSWCPQEQWEIGMEIDNNVKRCGVLLMVKS</sequence>
<feature type="region of interest" description="Disordered" evidence="1">
    <location>
        <begin position="57"/>
        <end position="79"/>
    </location>
</feature>
<protein>
    <submittedName>
        <fullName evidence="2">Uncharacterized protein</fullName>
    </submittedName>
</protein>
<comment type="caution">
    <text evidence="2">The sequence shown here is derived from an EMBL/GenBank/DDBJ whole genome shotgun (WGS) entry which is preliminary data.</text>
</comment>
<dbReference type="Proteomes" id="UP000826271">
    <property type="component" value="Unassembled WGS sequence"/>
</dbReference>
<gene>
    <name evidence="2" type="ORF">BUALT_Bualt19G0071400</name>
</gene>
<keyword evidence="3" id="KW-1185">Reference proteome</keyword>
<evidence type="ECO:0000313" key="3">
    <source>
        <dbReference type="Proteomes" id="UP000826271"/>
    </source>
</evidence>
<dbReference type="SUPFAM" id="SSF53756">
    <property type="entry name" value="UDP-Glycosyltransferase/glycogen phosphorylase"/>
    <property type="match status" value="1"/>
</dbReference>
<accession>A0AAV6WA30</accession>
<name>A0AAV6WA30_9LAMI</name>
<feature type="compositionally biased region" description="Basic residues" evidence="1">
    <location>
        <begin position="57"/>
        <end position="70"/>
    </location>
</feature>
<proteinExistence type="predicted"/>
<evidence type="ECO:0000256" key="1">
    <source>
        <dbReference type="SAM" id="MobiDB-lite"/>
    </source>
</evidence>
<reference evidence="2" key="1">
    <citation type="submission" date="2019-10" db="EMBL/GenBank/DDBJ databases">
        <authorList>
            <person name="Zhang R."/>
            <person name="Pan Y."/>
            <person name="Wang J."/>
            <person name="Ma R."/>
            <person name="Yu S."/>
        </authorList>
    </citation>
    <scope>NUCLEOTIDE SEQUENCE</scope>
    <source>
        <strain evidence="2">LA-IB0</strain>
        <tissue evidence="2">Leaf</tissue>
    </source>
</reference>
<dbReference type="EMBL" id="WHWC01000019">
    <property type="protein sequence ID" value="KAG8363908.1"/>
    <property type="molecule type" value="Genomic_DNA"/>
</dbReference>
<organism evidence="2 3">
    <name type="scientific">Buddleja alternifolia</name>
    <dbReference type="NCBI Taxonomy" id="168488"/>
    <lineage>
        <taxon>Eukaryota</taxon>
        <taxon>Viridiplantae</taxon>
        <taxon>Streptophyta</taxon>
        <taxon>Embryophyta</taxon>
        <taxon>Tracheophyta</taxon>
        <taxon>Spermatophyta</taxon>
        <taxon>Magnoliopsida</taxon>
        <taxon>eudicotyledons</taxon>
        <taxon>Gunneridae</taxon>
        <taxon>Pentapetalae</taxon>
        <taxon>asterids</taxon>
        <taxon>lamiids</taxon>
        <taxon>Lamiales</taxon>
        <taxon>Scrophulariaceae</taxon>
        <taxon>Buddlejeae</taxon>
        <taxon>Buddleja</taxon>
    </lineage>
</organism>